<comment type="caution">
    <text evidence="1">The sequence shown here is derived from an EMBL/GenBank/DDBJ whole genome shotgun (WGS) entry which is preliminary data.</text>
</comment>
<sequence length="127" mass="14222">MPSEVSPLLGHETVRRGSRKPLHETGSHLILLECPWEPICGCDFCCVSPPKFTHNRSPLPSRFTFYYDSGRGSHASNHSIKRLSLSIDLKSVDQWKCFSRSLRLLSSSIRCCGLKNVPIRAPPPCDS</sequence>
<name>A0AAN9JXT8_CANGL</name>
<gene>
    <name evidence="1" type="ORF">VNO77_44227</name>
</gene>
<dbReference type="Proteomes" id="UP001367508">
    <property type="component" value="Unassembled WGS sequence"/>
</dbReference>
<accession>A0AAN9JXT8</accession>
<dbReference type="AlphaFoldDB" id="A0AAN9JXT8"/>
<proteinExistence type="predicted"/>
<organism evidence="1 2">
    <name type="scientific">Canavalia gladiata</name>
    <name type="common">Sword bean</name>
    <name type="synonym">Dolichos gladiatus</name>
    <dbReference type="NCBI Taxonomy" id="3824"/>
    <lineage>
        <taxon>Eukaryota</taxon>
        <taxon>Viridiplantae</taxon>
        <taxon>Streptophyta</taxon>
        <taxon>Embryophyta</taxon>
        <taxon>Tracheophyta</taxon>
        <taxon>Spermatophyta</taxon>
        <taxon>Magnoliopsida</taxon>
        <taxon>eudicotyledons</taxon>
        <taxon>Gunneridae</taxon>
        <taxon>Pentapetalae</taxon>
        <taxon>rosids</taxon>
        <taxon>fabids</taxon>
        <taxon>Fabales</taxon>
        <taxon>Fabaceae</taxon>
        <taxon>Papilionoideae</taxon>
        <taxon>50 kb inversion clade</taxon>
        <taxon>NPAAA clade</taxon>
        <taxon>indigoferoid/millettioid clade</taxon>
        <taxon>Phaseoleae</taxon>
        <taxon>Canavalia</taxon>
    </lineage>
</organism>
<keyword evidence="2" id="KW-1185">Reference proteome</keyword>
<evidence type="ECO:0000313" key="1">
    <source>
        <dbReference type="EMBL" id="KAK7306299.1"/>
    </source>
</evidence>
<reference evidence="1 2" key="1">
    <citation type="submission" date="2024-01" db="EMBL/GenBank/DDBJ databases">
        <title>The genomes of 5 underutilized Papilionoideae crops provide insights into root nodulation and disease resistanc.</title>
        <authorList>
            <person name="Jiang F."/>
        </authorList>
    </citation>
    <scope>NUCLEOTIDE SEQUENCE [LARGE SCALE GENOMIC DNA]</scope>
    <source>
        <strain evidence="1">LVBAO_FW01</strain>
        <tissue evidence="1">Leaves</tissue>
    </source>
</reference>
<evidence type="ECO:0000313" key="2">
    <source>
        <dbReference type="Proteomes" id="UP001367508"/>
    </source>
</evidence>
<dbReference type="EMBL" id="JAYMYQ010000011">
    <property type="protein sequence ID" value="KAK7306299.1"/>
    <property type="molecule type" value="Genomic_DNA"/>
</dbReference>
<protein>
    <submittedName>
        <fullName evidence="1">Uncharacterized protein</fullName>
    </submittedName>
</protein>